<sequence length="459" mass="50092">MASNLHQFARYPESGVSVLVVGGGIGGLSCAIEAYRKGHNVRLVEKQVNINDGGAIIAVPNPALGVFSNWPGFLERCRKHAMNPICRMMRADHTHIKDTPLAHPEFPAMPINRPALHQTLFDFAIEVGVLIEQGRTVSAYFEDEHQAGVVYDDGSREMADVVVAADGVGSKARGLVVGEPQEPIPSGFACHLVTFPAGPALENQAIRDGFGDFQNGVMFALGPGAHMAVGRTEEMLTWLMVHKDEGSDVDAFKKAVSASSALKHVETWASFYKEVINASPQGEILLWRLKWHDPQGTYISPRARVVQIGDSAHSFLPTSGAGAGMAVEDAGCLASCLQLSGKSNVPLALKVHNLLRYERVTCAQKMGFKNREVFHQADWNVKIAPQAGGTFSGKWLTSHKVEEYVYENYGRAVQHLLIGAPFRNTNSVPGFKFRPWSVRELLEASSCGEPDTDEGEWYN</sequence>
<dbReference type="EMBL" id="BSXG01000231">
    <property type="protein sequence ID" value="GME33036.1"/>
    <property type="molecule type" value="Genomic_DNA"/>
</dbReference>
<name>A0ACB5SAX7_9PEZI</name>
<organism evidence="1 2">
    <name type="scientific">Neofusicoccum parvum</name>
    <dbReference type="NCBI Taxonomy" id="310453"/>
    <lineage>
        <taxon>Eukaryota</taxon>
        <taxon>Fungi</taxon>
        <taxon>Dikarya</taxon>
        <taxon>Ascomycota</taxon>
        <taxon>Pezizomycotina</taxon>
        <taxon>Dothideomycetes</taxon>
        <taxon>Dothideomycetes incertae sedis</taxon>
        <taxon>Botryosphaeriales</taxon>
        <taxon>Botryosphaeriaceae</taxon>
        <taxon>Neofusicoccum</taxon>
    </lineage>
</organism>
<proteinExistence type="predicted"/>
<keyword evidence="2" id="KW-1185">Reference proteome</keyword>
<reference evidence="1" key="1">
    <citation type="submission" date="2024-09" db="EMBL/GenBank/DDBJ databases">
        <title>Draft Genome Sequences of Neofusicoccum parvum.</title>
        <authorList>
            <person name="Ashida A."/>
            <person name="Camagna M."/>
            <person name="Tanaka A."/>
            <person name="Takemoto D."/>
        </authorList>
    </citation>
    <scope>NUCLEOTIDE SEQUENCE</scope>
    <source>
        <strain evidence="1">PPO83</strain>
    </source>
</reference>
<gene>
    <name evidence="1" type="primary">g5223</name>
    <name evidence="1" type="ORF">NpPPO83_00005223</name>
</gene>
<evidence type="ECO:0000313" key="2">
    <source>
        <dbReference type="Proteomes" id="UP001165186"/>
    </source>
</evidence>
<protein>
    <submittedName>
        <fullName evidence="1">FAD binding domain protein</fullName>
    </submittedName>
</protein>
<comment type="caution">
    <text evidence="1">The sequence shown here is derived from an EMBL/GenBank/DDBJ whole genome shotgun (WGS) entry which is preliminary data.</text>
</comment>
<dbReference type="Proteomes" id="UP001165186">
    <property type="component" value="Unassembled WGS sequence"/>
</dbReference>
<accession>A0ACB5SAX7</accession>
<evidence type="ECO:0000313" key="1">
    <source>
        <dbReference type="EMBL" id="GME33036.1"/>
    </source>
</evidence>